<accession>A0A917N752</accession>
<protein>
    <submittedName>
        <fullName evidence="3">GGDEF-domain containing protein</fullName>
    </submittedName>
</protein>
<reference evidence="3" key="1">
    <citation type="journal article" date="2014" name="Int. J. Syst. Evol. Microbiol.">
        <title>Complete genome sequence of Corynebacterium casei LMG S-19264T (=DSM 44701T), isolated from a smear-ripened cheese.</title>
        <authorList>
            <consortium name="US DOE Joint Genome Institute (JGI-PGF)"/>
            <person name="Walter F."/>
            <person name="Albersmeier A."/>
            <person name="Kalinowski J."/>
            <person name="Ruckert C."/>
        </authorList>
    </citation>
    <scope>NUCLEOTIDE SEQUENCE</scope>
    <source>
        <strain evidence="3">JCM 30804</strain>
    </source>
</reference>
<dbReference type="InterPro" id="IPR043128">
    <property type="entry name" value="Rev_trsase/Diguanyl_cyclase"/>
</dbReference>
<dbReference type="InterPro" id="IPR001633">
    <property type="entry name" value="EAL_dom"/>
</dbReference>
<dbReference type="Proteomes" id="UP000613743">
    <property type="component" value="Unassembled WGS sequence"/>
</dbReference>
<dbReference type="Gene3D" id="3.30.70.270">
    <property type="match status" value="1"/>
</dbReference>
<dbReference type="EMBL" id="BMPZ01000002">
    <property type="protein sequence ID" value="GGI73082.1"/>
    <property type="molecule type" value="Genomic_DNA"/>
</dbReference>
<dbReference type="PROSITE" id="PS50883">
    <property type="entry name" value="EAL"/>
    <property type="match status" value="1"/>
</dbReference>
<evidence type="ECO:0000313" key="4">
    <source>
        <dbReference type="Proteomes" id="UP000613743"/>
    </source>
</evidence>
<dbReference type="NCBIfam" id="TIGR00254">
    <property type="entry name" value="GGDEF"/>
    <property type="match status" value="1"/>
</dbReference>
<dbReference type="PANTHER" id="PTHR33121">
    <property type="entry name" value="CYCLIC DI-GMP PHOSPHODIESTERASE PDEF"/>
    <property type="match status" value="1"/>
</dbReference>
<proteinExistence type="predicted"/>
<reference evidence="3" key="2">
    <citation type="submission" date="2020-09" db="EMBL/GenBank/DDBJ databases">
        <authorList>
            <person name="Sun Q."/>
            <person name="Ohkuma M."/>
        </authorList>
    </citation>
    <scope>NUCLEOTIDE SEQUENCE</scope>
    <source>
        <strain evidence="3">JCM 30804</strain>
    </source>
</reference>
<dbReference type="InterPro" id="IPR000160">
    <property type="entry name" value="GGDEF_dom"/>
</dbReference>
<keyword evidence="4" id="KW-1185">Reference proteome</keyword>
<dbReference type="GO" id="GO:0071111">
    <property type="term" value="F:cyclic-guanylate-specific phosphodiesterase activity"/>
    <property type="evidence" value="ECO:0007669"/>
    <property type="project" value="InterPro"/>
</dbReference>
<dbReference type="InterPro" id="IPR050706">
    <property type="entry name" value="Cyclic-di-GMP_PDE-like"/>
</dbReference>
<dbReference type="AlphaFoldDB" id="A0A917N752"/>
<dbReference type="SUPFAM" id="SSF55073">
    <property type="entry name" value="Nucleotide cyclase"/>
    <property type="match status" value="1"/>
</dbReference>
<feature type="domain" description="EAL" evidence="1">
    <location>
        <begin position="252"/>
        <end position="505"/>
    </location>
</feature>
<dbReference type="Pfam" id="PF00563">
    <property type="entry name" value="EAL"/>
    <property type="match status" value="1"/>
</dbReference>
<dbReference type="InterPro" id="IPR029787">
    <property type="entry name" value="Nucleotide_cyclase"/>
</dbReference>
<dbReference type="Gene3D" id="3.20.20.450">
    <property type="entry name" value="EAL domain"/>
    <property type="match status" value="1"/>
</dbReference>
<dbReference type="SMART" id="SM00052">
    <property type="entry name" value="EAL"/>
    <property type="match status" value="1"/>
</dbReference>
<sequence length="509" mass="56525">MLQLAFVGLVLMVILLFVATWSSRKAVQRMKRSQQQQAAFEQTLIEQVRQRINKPQSLQLLPQTAEQHVLCSTLDLLIEELPKQKHIDKLTGLINRAGLKQALHLHQPLHQGTLVLVDLYRFRQINDLFGFTFGDRVLQAFGKRVKNLPSSPTVVARMEGDEFLFYFESPLAKEALDDIQTFLLKSLLIDNTQINLTLQLGLLDLSLHHGSTSMVLKRLDLARIKAKSCKPNALGSLVAHYQKGEDQIQLREHSLVSHLPKALEAGQLSVLFQPKINLHNMQLAQAEALIRWQHPEYGEVSPAEFIPLVEGAGIIDIVSMWVFEEVLQQQAAWLAAGFELAVAINFSAKDISNTKFIDQVLAKLNAAPVANRLVVIEITESALMDDFESVIQGIEKLRVHGVNIAIDDFGTGHSSLAYLKHLPVDEIKIDKAFVDGLLDDAHAAEIMQTSIRLASNLGFKVTVEGVEEQPIADALISMGADMLQGDLYGIPQSGEQIQQFILSGQSGAQ</sequence>
<dbReference type="PANTHER" id="PTHR33121:SF71">
    <property type="entry name" value="OXYGEN SENSOR PROTEIN DOSP"/>
    <property type="match status" value="1"/>
</dbReference>
<evidence type="ECO:0000259" key="1">
    <source>
        <dbReference type="PROSITE" id="PS50883"/>
    </source>
</evidence>
<gene>
    <name evidence="3" type="ORF">GCM10009332_08240</name>
</gene>
<comment type="caution">
    <text evidence="3">The sequence shown here is derived from an EMBL/GenBank/DDBJ whole genome shotgun (WGS) entry which is preliminary data.</text>
</comment>
<dbReference type="RefSeq" id="WP_188918160.1">
    <property type="nucleotide sequence ID" value="NZ_BMPZ01000002.1"/>
</dbReference>
<name>A0A917N752_9GAMM</name>
<dbReference type="InterPro" id="IPR035919">
    <property type="entry name" value="EAL_sf"/>
</dbReference>
<evidence type="ECO:0000259" key="2">
    <source>
        <dbReference type="PROSITE" id="PS50887"/>
    </source>
</evidence>
<dbReference type="SUPFAM" id="SSF141868">
    <property type="entry name" value="EAL domain-like"/>
    <property type="match status" value="1"/>
</dbReference>
<dbReference type="SMART" id="SM00267">
    <property type="entry name" value="GGDEF"/>
    <property type="match status" value="1"/>
</dbReference>
<dbReference type="Pfam" id="PF00990">
    <property type="entry name" value="GGDEF"/>
    <property type="match status" value="1"/>
</dbReference>
<dbReference type="CDD" id="cd01948">
    <property type="entry name" value="EAL"/>
    <property type="match status" value="1"/>
</dbReference>
<evidence type="ECO:0000313" key="3">
    <source>
        <dbReference type="EMBL" id="GGI73082.1"/>
    </source>
</evidence>
<dbReference type="PROSITE" id="PS50887">
    <property type="entry name" value="GGDEF"/>
    <property type="match status" value="1"/>
</dbReference>
<organism evidence="3 4">
    <name type="scientific">Shewanella gelidii</name>
    <dbReference type="NCBI Taxonomy" id="1642821"/>
    <lineage>
        <taxon>Bacteria</taxon>
        <taxon>Pseudomonadati</taxon>
        <taxon>Pseudomonadota</taxon>
        <taxon>Gammaproteobacteria</taxon>
        <taxon>Alteromonadales</taxon>
        <taxon>Shewanellaceae</taxon>
        <taxon>Shewanella</taxon>
    </lineage>
</organism>
<dbReference type="CDD" id="cd01949">
    <property type="entry name" value="GGDEF"/>
    <property type="match status" value="1"/>
</dbReference>
<feature type="domain" description="GGDEF" evidence="2">
    <location>
        <begin position="110"/>
        <end position="239"/>
    </location>
</feature>